<organism evidence="3 4">
    <name type="scientific">Paractinoplanes globisporus</name>
    <dbReference type="NCBI Taxonomy" id="113565"/>
    <lineage>
        <taxon>Bacteria</taxon>
        <taxon>Bacillati</taxon>
        <taxon>Actinomycetota</taxon>
        <taxon>Actinomycetes</taxon>
        <taxon>Micromonosporales</taxon>
        <taxon>Micromonosporaceae</taxon>
        <taxon>Paractinoplanes</taxon>
    </lineage>
</organism>
<dbReference type="Proteomes" id="UP001602245">
    <property type="component" value="Unassembled WGS sequence"/>
</dbReference>
<accession>A0ABW6W8Z3</accession>
<dbReference type="Pfam" id="PF13193">
    <property type="entry name" value="AMP-binding_C"/>
    <property type="match status" value="1"/>
</dbReference>
<dbReference type="InterPro" id="IPR042099">
    <property type="entry name" value="ANL_N_sf"/>
</dbReference>
<dbReference type="Pfam" id="PF00501">
    <property type="entry name" value="AMP-binding"/>
    <property type="match status" value="1"/>
</dbReference>
<proteinExistence type="predicted"/>
<dbReference type="InterPro" id="IPR045851">
    <property type="entry name" value="AMP-bd_C_sf"/>
</dbReference>
<dbReference type="Gene3D" id="3.30.300.30">
    <property type="match status" value="1"/>
</dbReference>
<dbReference type="InterPro" id="IPR050237">
    <property type="entry name" value="ATP-dep_AMP-bd_enzyme"/>
</dbReference>
<dbReference type="InterPro" id="IPR020845">
    <property type="entry name" value="AMP-binding_CS"/>
</dbReference>
<dbReference type="InterPro" id="IPR025110">
    <property type="entry name" value="AMP-bd_C"/>
</dbReference>
<evidence type="ECO:0000259" key="2">
    <source>
        <dbReference type="Pfam" id="PF13193"/>
    </source>
</evidence>
<reference evidence="3 4" key="1">
    <citation type="submission" date="2024-10" db="EMBL/GenBank/DDBJ databases">
        <title>The Natural Products Discovery Center: Release of the First 8490 Sequenced Strains for Exploring Actinobacteria Biosynthetic Diversity.</title>
        <authorList>
            <person name="Kalkreuter E."/>
            <person name="Kautsar S.A."/>
            <person name="Yang D."/>
            <person name="Bader C.D."/>
            <person name="Teijaro C.N."/>
            <person name="Fluegel L."/>
            <person name="Davis C.M."/>
            <person name="Simpson J.R."/>
            <person name="Lauterbach L."/>
            <person name="Steele A.D."/>
            <person name="Gui C."/>
            <person name="Meng S."/>
            <person name="Li G."/>
            <person name="Viehrig K."/>
            <person name="Ye F."/>
            <person name="Su P."/>
            <person name="Kiefer A.F."/>
            <person name="Nichols A."/>
            <person name="Cepeda A.J."/>
            <person name="Yan W."/>
            <person name="Fan B."/>
            <person name="Jiang Y."/>
            <person name="Adhikari A."/>
            <person name="Zheng C.-J."/>
            <person name="Schuster L."/>
            <person name="Cowan T.M."/>
            <person name="Smanski M.J."/>
            <person name="Chevrette M.G."/>
            <person name="De Carvalho L.P.S."/>
            <person name="Shen B."/>
        </authorList>
    </citation>
    <scope>NUCLEOTIDE SEQUENCE [LARGE SCALE GENOMIC DNA]</scope>
    <source>
        <strain evidence="3 4">NPDC000087</strain>
    </source>
</reference>
<dbReference type="EMBL" id="JBIAZU010000002">
    <property type="protein sequence ID" value="MFF5289777.1"/>
    <property type="molecule type" value="Genomic_DNA"/>
</dbReference>
<evidence type="ECO:0000259" key="1">
    <source>
        <dbReference type="Pfam" id="PF00501"/>
    </source>
</evidence>
<name>A0ABW6W8Z3_9ACTN</name>
<dbReference type="InterPro" id="IPR000873">
    <property type="entry name" value="AMP-dep_synth/lig_dom"/>
</dbReference>
<dbReference type="RefSeq" id="WP_020518158.1">
    <property type="nucleotide sequence ID" value="NZ_JBIAZU010000002.1"/>
</dbReference>
<comment type="caution">
    <text evidence="3">The sequence shown here is derived from an EMBL/GenBank/DDBJ whole genome shotgun (WGS) entry which is preliminary data.</text>
</comment>
<evidence type="ECO:0000313" key="3">
    <source>
        <dbReference type="EMBL" id="MFF5289777.1"/>
    </source>
</evidence>
<feature type="domain" description="AMP-dependent synthetase/ligase" evidence="1">
    <location>
        <begin position="14"/>
        <end position="361"/>
    </location>
</feature>
<gene>
    <name evidence="3" type="ORF">ACFY35_10075</name>
</gene>
<dbReference type="PANTHER" id="PTHR43767">
    <property type="entry name" value="LONG-CHAIN-FATTY-ACID--COA LIGASE"/>
    <property type="match status" value="1"/>
</dbReference>
<feature type="domain" description="AMP-binding enzyme C-terminal" evidence="2">
    <location>
        <begin position="412"/>
        <end position="486"/>
    </location>
</feature>
<sequence length="504" mass="54112">MNAPGEHNLAVLAERAFERLGDYESLFFEGKWLTSAEIHERSVRVAGGLRAHGVRPGDRVVVLTSNTPEVFISYRAIWRAGAVATPVIFLQSPPELRHILSDSGATAAIISPELAGLFRGAADGLGITTFVIGENYAELEAGEPAGIEPRGDDDLAALLYTGGTTGRAKGVMLSHRGLWESGRGIDRATRTTTATRALLPLPLSHAYGLIVAIGEWHADRRHVFVLQRWFDPAGWVEMVAEHRLETSPVVPAMLPVLLAQPRGDRDLSSLQYFGSGGATLPPAVRVAAEKAFGVTVLQGYGCTESSGVVSTETMPEHRAGSVGKAAPHVEVRILDLAGKPVPAGEDGEICARGPGVMLGYWNDPELTAQTVRDGWLHTGDIGHLDEDGFLYVVDRLKDLIIRGGFNVFPRDVEDVLLEHPAVQLAACVGRPDAEHGEEVVAVVQLAPGQRVSGAELVEFTRARLARYKYPRQVTVLDAVPLTSVGKINRKAVRDLVRAGGGDES</sequence>
<dbReference type="PANTHER" id="PTHR43767:SF1">
    <property type="entry name" value="NONRIBOSOMAL PEPTIDE SYNTHASE PES1 (EUROFUNG)-RELATED"/>
    <property type="match status" value="1"/>
</dbReference>
<protein>
    <submittedName>
        <fullName evidence="3">Class I adenylate-forming enzyme family protein</fullName>
    </submittedName>
</protein>
<evidence type="ECO:0000313" key="4">
    <source>
        <dbReference type="Proteomes" id="UP001602245"/>
    </source>
</evidence>
<dbReference type="SUPFAM" id="SSF56801">
    <property type="entry name" value="Acetyl-CoA synthetase-like"/>
    <property type="match status" value="1"/>
</dbReference>
<dbReference type="Gene3D" id="3.40.50.12780">
    <property type="entry name" value="N-terminal domain of ligase-like"/>
    <property type="match status" value="1"/>
</dbReference>
<dbReference type="PROSITE" id="PS00455">
    <property type="entry name" value="AMP_BINDING"/>
    <property type="match status" value="1"/>
</dbReference>
<keyword evidence="4" id="KW-1185">Reference proteome</keyword>